<protein>
    <submittedName>
        <fullName evidence="1">Uncharacterized protein</fullName>
    </submittedName>
</protein>
<dbReference type="Proteomes" id="UP000532373">
    <property type="component" value="Unassembled WGS sequence"/>
</dbReference>
<evidence type="ECO:0000313" key="2">
    <source>
        <dbReference type="Proteomes" id="UP000532373"/>
    </source>
</evidence>
<dbReference type="AlphaFoldDB" id="A0A8E1WJF0"/>
<gene>
    <name evidence="1" type="ORF">HNQ96_005483</name>
</gene>
<dbReference type="RefSeq" id="WP_246471352.1">
    <property type="nucleotide sequence ID" value="NZ_JACHGI010000017.1"/>
</dbReference>
<reference evidence="1 2" key="1">
    <citation type="submission" date="2020-08" db="EMBL/GenBank/DDBJ databases">
        <title>Genomic Encyclopedia of Type Strains, Phase IV (KMG-IV): sequencing the most valuable type-strain genomes for metagenomic binning, comparative biology and taxonomic classification.</title>
        <authorList>
            <person name="Goeker M."/>
        </authorList>
    </citation>
    <scope>NUCLEOTIDE SEQUENCE [LARGE SCALE GENOMIC DNA]</scope>
    <source>
        <strain evidence="1 2">DSM 17454</strain>
    </source>
</reference>
<accession>A0A8E1WJF0</accession>
<organism evidence="1 2">
    <name type="scientific">Aminobacter carboxidus</name>
    <dbReference type="NCBI Taxonomy" id="376165"/>
    <lineage>
        <taxon>Bacteria</taxon>
        <taxon>Pseudomonadati</taxon>
        <taxon>Pseudomonadota</taxon>
        <taxon>Alphaproteobacteria</taxon>
        <taxon>Hyphomicrobiales</taxon>
        <taxon>Phyllobacteriaceae</taxon>
        <taxon>Aminobacter</taxon>
    </lineage>
</organism>
<sequence length="194" mass="21248">MAYAITKTQYRDEWVVAFQRGETYLKDCVTKELMISGLTASFALQGAAGRMTRRGTNGLIPSRTGGRLAGLCHPQHAFGQSGLCQAGARLPVPKLDAGGDEPRLPQEDTTRTVARPWAEKLRTKAVAAVRLIASAPPNLTRRAQAFRPAMMQPAKKPGDPNDMAIGLKCRNGCRSASHQGDRNQCWKRLAIRRH</sequence>
<evidence type="ECO:0000313" key="1">
    <source>
        <dbReference type="EMBL" id="MBB6469593.1"/>
    </source>
</evidence>
<dbReference type="EMBL" id="JACHGI010000017">
    <property type="protein sequence ID" value="MBB6469593.1"/>
    <property type="molecule type" value="Genomic_DNA"/>
</dbReference>
<comment type="caution">
    <text evidence="1">The sequence shown here is derived from an EMBL/GenBank/DDBJ whole genome shotgun (WGS) entry which is preliminary data.</text>
</comment>
<name>A0A8E1WJF0_9HYPH</name>
<proteinExistence type="predicted"/>